<dbReference type="STRING" id="2034155.BMI79_00885"/>
<dbReference type="AlphaFoldDB" id="A0A1S8CNQ0"/>
<proteinExistence type="predicted"/>
<evidence type="ECO:0000313" key="2">
    <source>
        <dbReference type="Proteomes" id="UP000216021"/>
    </source>
</evidence>
<keyword evidence="2" id="KW-1185">Reference proteome</keyword>
<sequence length="190" mass="21352">MHNQNTLRRDMPFFDTFKTAAAVGLLMQQASAIYCPEIGQFVEAPYSYHRSTEPESQTRSVKMDEALGVIRELTVALNKAYSLLLNAADESRDHIIAKLDPTQTDLVELQLRGLEGAIRNVFRECPEDKRHLVKTPLIVTAQARASADKLNHLIKQMTVPVKTFESTIDMEALRALAKHGTEVFSSGRFH</sequence>
<accession>A0A1S8CNQ0</accession>
<protein>
    <submittedName>
        <fullName evidence="1">Uncharacterized protein</fullName>
    </submittedName>
</protein>
<dbReference type="RefSeq" id="WP_076939960.1">
    <property type="nucleotide sequence ID" value="NZ_MOXD01000001.1"/>
</dbReference>
<comment type="caution">
    <text evidence="1">The sequence shown here is derived from an EMBL/GenBank/DDBJ whole genome shotgun (WGS) entry which is preliminary data.</text>
</comment>
<organism evidence="1 2">
    <name type="scientific">Serratia oryzae</name>
    <dbReference type="NCBI Taxonomy" id="2034155"/>
    <lineage>
        <taxon>Bacteria</taxon>
        <taxon>Pseudomonadati</taxon>
        <taxon>Pseudomonadota</taxon>
        <taxon>Gammaproteobacteria</taxon>
        <taxon>Enterobacterales</taxon>
        <taxon>Yersiniaceae</taxon>
        <taxon>Serratia</taxon>
    </lineage>
</organism>
<dbReference type="EMBL" id="MOXD01000001">
    <property type="protein sequence ID" value="OMQ26915.1"/>
    <property type="molecule type" value="Genomic_DNA"/>
</dbReference>
<gene>
    <name evidence="1" type="ORF">BMI79_00885</name>
</gene>
<evidence type="ECO:0000313" key="1">
    <source>
        <dbReference type="EMBL" id="OMQ26915.1"/>
    </source>
</evidence>
<dbReference type="Proteomes" id="UP000216021">
    <property type="component" value="Unassembled WGS sequence"/>
</dbReference>
<dbReference type="OrthoDB" id="6628254at2"/>
<reference evidence="1 2" key="1">
    <citation type="submission" date="2016-11" db="EMBL/GenBank/DDBJ databases">
        <title>Rahnella oryzae sp. nov., isolated from rice root.</title>
        <authorList>
            <person name="Zhang X.-X."/>
            <person name="Zhang J."/>
        </authorList>
    </citation>
    <scope>NUCLEOTIDE SEQUENCE [LARGE SCALE GENOMIC DNA]</scope>
    <source>
        <strain evidence="1 2">J11-6</strain>
    </source>
</reference>
<name>A0A1S8CNQ0_9GAMM</name>